<evidence type="ECO:0000256" key="3">
    <source>
        <dbReference type="ARBA" id="ARBA00023237"/>
    </source>
</evidence>
<organism evidence="7 8">
    <name type="scientific">Actinomyces capricornis</name>
    <dbReference type="NCBI Taxonomy" id="2755559"/>
    <lineage>
        <taxon>Bacteria</taxon>
        <taxon>Bacillati</taxon>
        <taxon>Actinomycetota</taxon>
        <taxon>Actinomycetes</taxon>
        <taxon>Actinomycetales</taxon>
        <taxon>Actinomycetaceae</taxon>
        <taxon>Actinomyces</taxon>
    </lineage>
</organism>
<sequence>MSAPGIRRAHRGLLRGAGTLAALGVVLSGMVGPAWADDESSEDPKGGVATRTSGSVTHPPAVIGEAIPPASVRPDIAPVRQIVMPRMDLVLRVGASDGAVTKDSDGTKTRATLSGDVNFETDSATLTDRAKQVLDEIVSGWGATPPESVAVVGHTDSVADDAHNQTLSEQRAQAVADYLTSKVPSLTVESSGRGESEPVASETKEDGSVSEEGRAANRRVEITWQQ</sequence>
<protein>
    <recommendedName>
        <fullName evidence="6">OmpA-like domain-containing protein</fullName>
    </recommendedName>
</protein>
<dbReference type="RefSeq" id="WP_223907249.1">
    <property type="nucleotide sequence ID" value="NZ_AP025017.1"/>
</dbReference>
<dbReference type="PROSITE" id="PS51318">
    <property type="entry name" value="TAT"/>
    <property type="match status" value="1"/>
</dbReference>
<dbReference type="PRINTS" id="PR01021">
    <property type="entry name" value="OMPADOMAIN"/>
</dbReference>
<dbReference type="CDD" id="cd07185">
    <property type="entry name" value="OmpA_C-like"/>
    <property type="match status" value="1"/>
</dbReference>
<comment type="subcellular location">
    <subcellularLocation>
        <location evidence="1">Cell outer membrane</location>
    </subcellularLocation>
</comment>
<dbReference type="InterPro" id="IPR006311">
    <property type="entry name" value="TAT_signal"/>
</dbReference>
<feature type="region of interest" description="Disordered" evidence="5">
    <location>
        <begin position="184"/>
        <end position="226"/>
    </location>
</feature>
<dbReference type="Proteomes" id="UP000824496">
    <property type="component" value="Chromosome"/>
</dbReference>
<proteinExistence type="predicted"/>
<gene>
    <name evidence="7" type="ORF">MANAM107_16460</name>
</gene>
<evidence type="ECO:0000256" key="5">
    <source>
        <dbReference type="SAM" id="MobiDB-lite"/>
    </source>
</evidence>
<evidence type="ECO:0000313" key="7">
    <source>
        <dbReference type="EMBL" id="BDA64812.1"/>
    </source>
</evidence>
<dbReference type="PANTHER" id="PTHR30329">
    <property type="entry name" value="STATOR ELEMENT OF FLAGELLAR MOTOR COMPLEX"/>
    <property type="match status" value="1"/>
</dbReference>
<keyword evidence="8" id="KW-1185">Reference proteome</keyword>
<accession>A0ABM7UC13</accession>
<dbReference type="EMBL" id="AP025017">
    <property type="protein sequence ID" value="BDA64812.1"/>
    <property type="molecule type" value="Genomic_DNA"/>
</dbReference>
<dbReference type="PROSITE" id="PS51123">
    <property type="entry name" value="OMPA_2"/>
    <property type="match status" value="1"/>
</dbReference>
<evidence type="ECO:0000259" key="6">
    <source>
        <dbReference type="PROSITE" id="PS51123"/>
    </source>
</evidence>
<feature type="region of interest" description="Disordered" evidence="5">
    <location>
        <begin position="36"/>
        <end position="61"/>
    </location>
</feature>
<dbReference type="Gene3D" id="3.30.1330.60">
    <property type="entry name" value="OmpA-like domain"/>
    <property type="match status" value="1"/>
</dbReference>
<name>A0ABM7UC13_9ACTO</name>
<evidence type="ECO:0000256" key="1">
    <source>
        <dbReference type="ARBA" id="ARBA00004442"/>
    </source>
</evidence>
<dbReference type="SUPFAM" id="SSF103088">
    <property type="entry name" value="OmpA-like"/>
    <property type="match status" value="1"/>
</dbReference>
<keyword evidence="2 4" id="KW-0472">Membrane</keyword>
<keyword evidence="3" id="KW-0998">Cell outer membrane</keyword>
<feature type="domain" description="OmpA-like" evidence="6">
    <location>
        <begin position="106"/>
        <end position="226"/>
    </location>
</feature>
<dbReference type="PANTHER" id="PTHR30329:SF21">
    <property type="entry name" value="LIPOPROTEIN YIAD-RELATED"/>
    <property type="match status" value="1"/>
</dbReference>
<feature type="compositionally biased region" description="Basic and acidic residues" evidence="5">
    <location>
        <begin position="192"/>
        <end position="226"/>
    </location>
</feature>
<dbReference type="Pfam" id="PF00691">
    <property type="entry name" value="OmpA"/>
    <property type="match status" value="1"/>
</dbReference>
<dbReference type="InterPro" id="IPR050330">
    <property type="entry name" value="Bact_OuterMem_StrucFunc"/>
</dbReference>
<evidence type="ECO:0000313" key="8">
    <source>
        <dbReference type="Proteomes" id="UP000824496"/>
    </source>
</evidence>
<reference evidence="7 8" key="1">
    <citation type="submission" date="2021-08" db="EMBL/GenBank/DDBJ databases">
        <title>Whole genome sequence of novel Actinomyces species strain MAS-1.</title>
        <authorList>
            <person name="Saito M."/>
            <person name="Kuwahara N."/>
            <person name="Takizawa T."/>
            <person name="Gotouda H."/>
            <person name="Ochiai T."/>
        </authorList>
    </citation>
    <scope>NUCLEOTIDE SEQUENCE [LARGE SCALE GENOMIC DNA]</scope>
    <source>
        <strain evidence="7 8">MAS-1</strain>
    </source>
</reference>
<dbReference type="InterPro" id="IPR006664">
    <property type="entry name" value="OMP_bac"/>
</dbReference>
<evidence type="ECO:0000256" key="2">
    <source>
        <dbReference type="ARBA" id="ARBA00023136"/>
    </source>
</evidence>
<dbReference type="InterPro" id="IPR036737">
    <property type="entry name" value="OmpA-like_sf"/>
</dbReference>
<evidence type="ECO:0000256" key="4">
    <source>
        <dbReference type="PROSITE-ProRule" id="PRU00473"/>
    </source>
</evidence>
<dbReference type="InterPro" id="IPR006665">
    <property type="entry name" value="OmpA-like"/>
</dbReference>